<feature type="region of interest" description="Disordered" evidence="1">
    <location>
        <begin position="350"/>
        <end position="385"/>
    </location>
</feature>
<comment type="caution">
    <text evidence="4">The sequence shown here is derived from an EMBL/GenBank/DDBJ whole genome shotgun (WGS) entry which is preliminary data.</text>
</comment>
<keyword evidence="2" id="KW-0812">Transmembrane</keyword>
<evidence type="ECO:0000313" key="4">
    <source>
        <dbReference type="EMBL" id="GAM38438.1"/>
    </source>
</evidence>
<feature type="chain" id="PRO_5028032689" evidence="3">
    <location>
        <begin position="20"/>
        <end position="385"/>
    </location>
</feature>
<name>A0A6V8HAJ2_TALPI</name>
<proteinExistence type="predicted"/>
<keyword evidence="2" id="KW-1133">Transmembrane helix</keyword>
<gene>
    <name evidence="4" type="ORF">TCE0_033r09159</name>
</gene>
<evidence type="ECO:0000256" key="1">
    <source>
        <dbReference type="SAM" id="MobiDB-lite"/>
    </source>
</evidence>
<feature type="compositionally biased region" description="Pro residues" evidence="1">
    <location>
        <begin position="376"/>
        <end position="385"/>
    </location>
</feature>
<evidence type="ECO:0000256" key="2">
    <source>
        <dbReference type="SAM" id="Phobius"/>
    </source>
</evidence>
<protein>
    <submittedName>
        <fullName evidence="4">Uncharacterized protein</fullName>
    </submittedName>
</protein>
<keyword evidence="5" id="KW-1185">Reference proteome</keyword>
<feature type="signal peptide" evidence="3">
    <location>
        <begin position="1"/>
        <end position="19"/>
    </location>
</feature>
<keyword evidence="3" id="KW-0732">Signal</keyword>
<reference evidence="5" key="1">
    <citation type="journal article" date="2015" name="Genome Announc.">
        <title>Draft genome sequence of Talaromyces cellulolyticus strain Y-94, a source of lignocellulosic biomass-degrading enzymes.</title>
        <authorList>
            <person name="Fujii T."/>
            <person name="Koike H."/>
            <person name="Sawayama S."/>
            <person name="Yano S."/>
            <person name="Inoue H."/>
        </authorList>
    </citation>
    <scope>NUCLEOTIDE SEQUENCE [LARGE SCALE GENOMIC DNA]</scope>
    <source>
        <strain evidence="5">Y-94</strain>
    </source>
</reference>
<accession>A0A6V8HAJ2</accession>
<sequence>MMAVRWACWLLVIATPISALRTVHGSPCTDVCGTTTNTTSDEMACLDADFNSTIGTTVGKNFKSCVSCLLASPYQNTTIGETDVNWGLFNLRYAFSSCVYDYPVSVTNVSTPCLVSCTSLGPALDMALTDPTGNQLSSFCSSTSFADNVVTTCENCYALTSQQSFFANFLEAVRYNCHFPTSGGTAFPISATRIFNTTQLPTTTVSYTSTATSTGTSTVQRFLTVIIVMPIIGFLIIVSSLALCCFCLVRHRRKVAKKRRNQMQNRWMQPAWGGYPVSPYQQASPMMLQQQYMMAGGMGPYGASVPGRGFSVVDHDGKRYEAGYSTHYISPVSPEDTVAQQPFQFGTDVTHAQDVKQPIAQQTEYPSPPQKHQEYYPPPGAPHAQ</sequence>
<organism evidence="4 5">
    <name type="scientific">Talaromyces pinophilus</name>
    <name type="common">Penicillium pinophilum</name>
    <dbReference type="NCBI Taxonomy" id="128442"/>
    <lineage>
        <taxon>Eukaryota</taxon>
        <taxon>Fungi</taxon>
        <taxon>Dikarya</taxon>
        <taxon>Ascomycota</taxon>
        <taxon>Pezizomycotina</taxon>
        <taxon>Eurotiomycetes</taxon>
        <taxon>Eurotiomycetidae</taxon>
        <taxon>Eurotiales</taxon>
        <taxon>Trichocomaceae</taxon>
        <taxon>Talaromyces</taxon>
        <taxon>Talaromyces sect. Talaromyces</taxon>
    </lineage>
</organism>
<keyword evidence="2" id="KW-0472">Membrane</keyword>
<evidence type="ECO:0000313" key="5">
    <source>
        <dbReference type="Proteomes" id="UP000053095"/>
    </source>
</evidence>
<dbReference type="AlphaFoldDB" id="A0A6V8HAJ2"/>
<feature type="transmembrane region" description="Helical" evidence="2">
    <location>
        <begin position="222"/>
        <end position="249"/>
    </location>
</feature>
<dbReference type="Proteomes" id="UP000053095">
    <property type="component" value="Unassembled WGS sequence"/>
</dbReference>
<dbReference type="EMBL" id="DF933829">
    <property type="protein sequence ID" value="GAM38438.1"/>
    <property type="molecule type" value="Genomic_DNA"/>
</dbReference>
<evidence type="ECO:0000256" key="3">
    <source>
        <dbReference type="SAM" id="SignalP"/>
    </source>
</evidence>